<evidence type="ECO:0000313" key="3">
    <source>
        <dbReference type="Proteomes" id="UP001142648"/>
    </source>
</evidence>
<reference evidence="2" key="1">
    <citation type="submission" date="2022-09" db="EMBL/GenBank/DDBJ databases">
        <title>The genome sequence of Tsuneonella sp. YG55.</title>
        <authorList>
            <person name="Liu Y."/>
        </authorList>
    </citation>
    <scope>NUCLEOTIDE SEQUENCE</scope>
    <source>
        <strain evidence="2">YG55</strain>
    </source>
</reference>
<organism evidence="2 3">
    <name type="scientific">Tsuneonella litorea</name>
    <dbReference type="NCBI Taxonomy" id="2976475"/>
    <lineage>
        <taxon>Bacteria</taxon>
        <taxon>Pseudomonadati</taxon>
        <taxon>Pseudomonadota</taxon>
        <taxon>Alphaproteobacteria</taxon>
        <taxon>Sphingomonadales</taxon>
        <taxon>Erythrobacteraceae</taxon>
        <taxon>Tsuneonella</taxon>
    </lineage>
</organism>
<gene>
    <name evidence="2" type="ORF">N0B51_01115</name>
</gene>
<evidence type="ECO:0000313" key="2">
    <source>
        <dbReference type="EMBL" id="MCT2557572.1"/>
    </source>
</evidence>
<comment type="caution">
    <text evidence="2">The sequence shown here is derived from an EMBL/GenBank/DDBJ whole genome shotgun (WGS) entry which is preliminary data.</text>
</comment>
<feature type="region of interest" description="Disordered" evidence="1">
    <location>
        <begin position="19"/>
        <end position="39"/>
    </location>
</feature>
<evidence type="ECO:0008006" key="4">
    <source>
        <dbReference type="Google" id="ProtNLM"/>
    </source>
</evidence>
<protein>
    <recommendedName>
        <fullName evidence="4">META domain-containing protein</fullName>
    </recommendedName>
</protein>
<dbReference type="AlphaFoldDB" id="A0A9X2VYM6"/>
<accession>A0A9X2VYM6</accession>
<dbReference type="Proteomes" id="UP001142648">
    <property type="component" value="Unassembled WGS sequence"/>
</dbReference>
<name>A0A9X2VYM6_9SPHN</name>
<dbReference type="RefSeq" id="WP_259960347.1">
    <property type="nucleotide sequence ID" value="NZ_JAOAMV010000001.1"/>
</dbReference>
<sequence length="159" mass="16326">MRTAAPVLFIVALAGCGEAGKTARDPDPVAEPDPAPRPTMGLVTTLAGEWRVAGIDGEPFDEPYGLALSASDGELWWEPRCAGMVRSYRIAGTTVTFGQPAGVEPPPPGAPPPPVCAIGIPSRLPDVARALDAATSVTRTPENGVLISGGGRSVLLFAQ</sequence>
<dbReference type="PROSITE" id="PS51257">
    <property type="entry name" value="PROKAR_LIPOPROTEIN"/>
    <property type="match status" value="1"/>
</dbReference>
<keyword evidence="3" id="KW-1185">Reference proteome</keyword>
<proteinExistence type="predicted"/>
<evidence type="ECO:0000256" key="1">
    <source>
        <dbReference type="SAM" id="MobiDB-lite"/>
    </source>
</evidence>
<dbReference type="EMBL" id="JAOAMV010000001">
    <property type="protein sequence ID" value="MCT2557572.1"/>
    <property type="molecule type" value="Genomic_DNA"/>
</dbReference>